<accession>A0ABY8QBJ2</accession>
<organism evidence="2 3">
    <name type="scientific">Fuscovulum ytuae</name>
    <dbReference type="NCBI Taxonomy" id="3042299"/>
    <lineage>
        <taxon>Bacteria</taxon>
        <taxon>Pseudomonadati</taxon>
        <taxon>Pseudomonadota</taxon>
        <taxon>Alphaproteobacteria</taxon>
        <taxon>Rhodobacterales</taxon>
        <taxon>Paracoccaceae</taxon>
        <taxon>Fuscovulum</taxon>
    </lineage>
</organism>
<keyword evidence="1" id="KW-0472">Membrane</keyword>
<keyword evidence="1" id="KW-1133">Transmembrane helix</keyword>
<keyword evidence="3" id="KW-1185">Reference proteome</keyword>
<proteinExistence type="predicted"/>
<reference evidence="2 3" key="1">
    <citation type="submission" date="2023-04" db="EMBL/GenBank/DDBJ databases">
        <title>YMD61, complete Genome.</title>
        <authorList>
            <person name="Zhang J."/>
        </authorList>
    </citation>
    <scope>NUCLEOTIDE SEQUENCE [LARGE SCALE GENOMIC DNA]</scope>
    <source>
        <strain evidence="2 3">YMD61</strain>
    </source>
</reference>
<dbReference type="RefSeq" id="WP_281469505.1">
    <property type="nucleotide sequence ID" value="NZ_CP124535.1"/>
</dbReference>
<dbReference type="Proteomes" id="UP001230978">
    <property type="component" value="Chromosome"/>
</dbReference>
<protein>
    <submittedName>
        <fullName evidence="2">Dihydroorotate dehydrogenase</fullName>
    </submittedName>
</protein>
<evidence type="ECO:0000256" key="1">
    <source>
        <dbReference type="SAM" id="Phobius"/>
    </source>
</evidence>
<evidence type="ECO:0000313" key="2">
    <source>
        <dbReference type="EMBL" id="WGV17861.1"/>
    </source>
</evidence>
<sequence>MTMGNDGMRPEDRAEAGLDDLFAMARAARPAPSEALMARVLADALAEQPKAVVAAPGPRQRGPGLWARLTWAFGGAGAVAGMGTAAVTGLFLGLVQPAGLAGLDEAMLGAPLETVELIPGIDVLLEGN</sequence>
<evidence type="ECO:0000313" key="3">
    <source>
        <dbReference type="Proteomes" id="UP001230978"/>
    </source>
</evidence>
<dbReference type="EMBL" id="CP124535">
    <property type="protein sequence ID" value="WGV17861.1"/>
    <property type="molecule type" value="Genomic_DNA"/>
</dbReference>
<gene>
    <name evidence="2" type="ORF">QF092_08815</name>
</gene>
<keyword evidence="1" id="KW-0812">Transmembrane</keyword>
<feature type="transmembrane region" description="Helical" evidence="1">
    <location>
        <begin position="69"/>
        <end position="95"/>
    </location>
</feature>
<name>A0ABY8QBJ2_9RHOB</name>